<dbReference type="EMBL" id="LR824030">
    <property type="protein sequence ID" value="CAH0599157.1"/>
    <property type="molecule type" value="Genomic_DNA"/>
</dbReference>
<dbReference type="OrthoDB" id="2266637at2759"/>
<organism evidence="1 2">
    <name type="scientific">Chrysodeixis includens</name>
    <name type="common">Soybean looper</name>
    <name type="synonym">Pseudoplusia includens</name>
    <dbReference type="NCBI Taxonomy" id="689277"/>
    <lineage>
        <taxon>Eukaryota</taxon>
        <taxon>Metazoa</taxon>
        <taxon>Ecdysozoa</taxon>
        <taxon>Arthropoda</taxon>
        <taxon>Hexapoda</taxon>
        <taxon>Insecta</taxon>
        <taxon>Pterygota</taxon>
        <taxon>Neoptera</taxon>
        <taxon>Endopterygota</taxon>
        <taxon>Lepidoptera</taxon>
        <taxon>Glossata</taxon>
        <taxon>Ditrysia</taxon>
        <taxon>Noctuoidea</taxon>
        <taxon>Noctuidae</taxon>
        <taxon>Plusiinae</taxon>
        <taxon>Chrysodeixis</taxon>
    </lineage>
</organism>
<sequence>MADPTPEISHQMDQLIYARGTSTYKVIRRVAIKLQKAIENDQNFTDLLESEYKQYILTGIQPSLIEKFETTQVSDIQVRTVDRCLIYNKLVYFYLIAKTMPTSYQLFFALKKETPVYMDIADFRKLLANYGFMWKHISEKIFVVVEKPEVIFDRYFYLTKIVRYRAELKPIYFVAENAFDDEGNYFSVAQVQSKSKTKALHKMIYVVSEGGIQCLEYIEDFSSESFFKWVKDNLSFMLPESSVIVLSNKKRHCEEIVELPTPESCRKDIMAWLDYFNVPYDTEFTKPLLYDLVQKCTDATQKLYKVDEFLKTKGHTVLRIPKSIERLTLSTHVADIIRKHLAAGLYKKYEDKEVKVEDVKAKLNVVVSSVADLTPQLSELIIREELSVLDKDVRVEDCIEELENSLRALALIDSAEPSVVGDMESTSRAFIEEGWTRRDNEYDSEIPSCDSDAD</sequence>
<proteinExistence type="predicted"/>
<keyword evidence="2" id="KW-1185">Reference proteome</keyword>
<evidence type="ECO:0000313" key="1">
    <source>
        <dbReference type="EMBL" id="CAH0599157.1"/>
    </source>
</evidence>
<name>A0A9P0BXS5_CHRIL</name>
<accession>A0A9P0BXS5</accession>
<gene>
    <name evidence="1" type="ORF">CINC_LOCUS8567</name>
</gene>
<evidence type="ECO:0000313" key="2">
    <source>
        <dbReference type="Proteomes" id="UP001154114"/>
    </source>
</evidence>
<dbReference type="Proteomes" id="UP001154114">
    <property type="component" value="Chromosome 27"/>
</dbReference>
<reference evidence="1" key="1">
    <citation type="submission" date="2021-12" db="EMBL/GenBank/DDBJ databases">
        <authorList>
            <person name="King R."/>
        </authorList>
    </citation>
    <scope>NUCLEOTIDE SEQUENCE</scope>
</reference>
<dbReference type="AlphaFoldDB" id="A0A9P0BXS5"/>
<protein>
    <submittedName>
        <fullName evidence="1">Uncharacterized protein</fullName>
    </submittedName>
</protein>